<sequence>MSVIIGGGKGFIGQRLVQLLREKGFQSIWIVSRKTDGKGNTLTWDEIRNGNLSSTVKPIKAIVNLAGAPLISFQRWTDEYKNEVIQSRIGTTKAFVDFVRDLKEDKPEVYVSMSGVGYYKPDPVREYTETSEGGDFDFLSRLSRDWEQASEPIETKFNVRRAILRAGAVLGSTGGVIRSMYWPFFFSLGGPIGSGQQPFPWIHVDDVCLLIIHAIQNSHVHGILNACAPDVITNKQFSQTFAHSFSPRRLAIFPTPAFLMNTLLGHERAVVVTEGQRVIPRATLQSGYVFKYPTIKSASEDLAKLFK</sequence>
<dbReference type="NCBIfam" id="TIGR01777">
    <property type="entry name" value="yfcH"/>
    <property type="match status" value="1"/>
</dbReference>
<dbReference type="Proteomes" id="UP000663852">
    <property type="component" value="Unassembled WGS sequence"/>
</dbReference>
<evidence type="ECO:0000259" key="1">
    <source>
        <dbReference type="Pfam" id="PF01370"/>
    </source>
</evidence>
<dbReference type="Pfam" id="PF08338">
    <property type="entry name" value="DUF1731"/>
    <property type="match status" value="1"/>
</dbReference>
<evidence type="ECO:0000259" key="2">
    <source>
        <dbReference type="Pfam" id="PF08338"/>
    </source>
</evidence>
<dbReference type="PANTHER" id="PTHR11092">
    <property type="entry name" value="SUGAR NUCLEOTIDE EPIMERASE RELATED"/>
    <property type="match status" value="1"/>
</dbReference>
<dbReference type="InterPro" id="IPR001509">
    <property type="entry name" value="Epimerase_deHydtase"/>
</dbReference>
<dbReference type="Pfam" id="PF01370">
    <property type="entry name" value="Epimerase"/>
    <property type="match status" value="1"/>
</dbReference>
<dbReference type="EMBL" id="CAJNOJ010000067">
    <property type="protein sequence ID" value="CAF1019258.1"/>
    <property type="molecule type" value="Genomic_DNA"/>
</dbReference>
<dbReference type="Gene3D" id="3.40.50.720">
    <property type="entry name" value="NAD(P)-binding Rossmann-like Domain"/>
    <property type="match status" value="1"/>
</dbReference>
<evidence type="ECO:0000313" key="4">
    <source>
        <dbReference type="EMBL" id="CAF1124289.1"/>
    </source>
</evidence>
<dbReference type="InterPro" id="IPR036291">
    <property type="entry name" value="NAD(P)-bd_dom_sf"/>
</dbReference>
<evidence type="ECO:0000313" key="5">
    <source>
        <dbReference type="Proteomes" id="UP000663828"/>
    </source>
</evidence>
<dbReference type="InterPro" id="IPR010099">
    <property type="entry name" value="SDR39U1"/>
</dbReference>
<dbReference type="PANTHER" id="PTHR11092:SF0">
    <property type="entry name" value="EPIMERASE FAMILY PROTEIN SDR39U1"/>
    <property type="match status" value="1"/>
</dbReference>
<gene>
    <name evidence="3" type="ORF">EDS130_LOCUS15805</name>
    <name evidence="4" type="ORF">XAT740_LOCUS19554</name>
</gene>
<protein>
    <recommendedName>
        <fullName evidence="6">Epimerase family protein SDR39U1</fullName>
    </recommendedName>
</protein>
<comment type="caution">
    <text evidence="4">The sequence shown here is derived from an EMBL/GenBank/DDBJ whole genome shotgun (WGS) entry which is preliminary data.</text>
</comment>
<dbReference type="InterPro" id="IPR013549">
    <property type="entry name" value="DUF1731"/>
</dbReference>
<dbReference type="SUPFAM" id="SSF51735">
    <property type="entry name" value="NAD(P)-binding Rossmann-fold domains"/>
    <property type="match status" value="1"/>
</dbReference>
<feature type="domain" description="NAD-dependent epimerase/dehydratase" evidence="1">
    <location>
        <begin position="3"/>
        <end position="219"/>
    </location>
</feature>
<dbReference type="OrthoDB" id="276721at2759"/>
<dbReference type="AlphaFoldDB" id="A0A814QVJ0"/>
<feature type="domain" description="DUF1731" evidence="2">
    <location>
        <begin position="255"/>
        <end position="301"/>
    </location>
</feature>
<dbReference type="EMBL" id="CAJNOR010001336">
    <property type="protein sequence ID" value="CAF1124289.1"/>
    <property type="molecule type" value="Genomic_DNA"/>
</dbReference>
<dbReference type="Proteomes" id="UP000663828">
    <property type="component" value="Unassembled WGS sequence"/>
</dbReference>
<evidence type="ECO:0008006" key="6">
    <source>
        <dbReference type="Google" id="ProtNLM"/>
    </source>
</evidence>
<evidence type="ECO:0000313" key="3">
    <source>
        <dbReference type="EMBL" id="CAF1019258.1"/>
    </source>
</evidence>
<organism evidence="4 5">
    <name type="scientific">Adineta ricciae</name>
    <name type="common">Rotifer</name>
    <dbReference type="NCBI Taxonomy" id="249248"/>
    <lineage>
        <taxon>Eukaryota</taxon>
        <taxon>Metazoa</taxon>
        <taxon>Spiralia</taxon>
        <taxon>Gnathifera</taxon>
        <taxon>Rotifera</taxon>
        <taxon>Eurotatoria</taxon>
        <taxon>Bdelloidea</taxon>
        <taxon>Adinetida</taxon>
        <taxon>Adinetidae</taxon>
        <taxon>Adineta</taxon>
    </lineage>
</organism>
<reference evidence="4" key="1">
    <citation type="submission" date="2021-02" db="EMBL/GenBank/DDBJ databases">
        <authorList>
            <person name="Nowell W R."/>
        </authorList>
    </citation>
    <scope>NUCLEOTIDE SEQUENCE</scope>
</reference>
<proteinExistence type="predicted"/>
<accession>A0A814QVJ0</accession>
<name>A0A814QVJ0_ADIRI</name>
<keyword evidence="5" id="KW-1185">Reference proteome</keyword>